<keyword evidence="1" id="KW-0479">Metal-binding</keyword>
<proteinExistence type="predicted"/>
<dbReference type="PANTHER" id="PTHR42717">
    <property type="entry name" value="DIHYDROOROTASE-RELATED"/>
    <property type="match status" value="1"/>
</dbReference>
<feature type="site" description="Transition state stabilizer" evidence="3">
    <location>
        <position position="154"/>
    </location>
</feature>
<keyword evidence="5" id="KW-0378">Hydrolase</keyword>
<dbReference type="GO" id="GO:0019213">
    <property type="term" value="F:deacetylase activity"/>
    <property type="evidence" value="ECO:0007669"/>
    <property type="project" value="InterPro"/>
</dbReference>
<dbReference type="InterPro" id="IPR011059">
    <property type="entry name" value="Metal-dep_hydrolase_composite"/>
</dbReference>
<evidence type="ECO:0000256" key="2">
    <source>
        <dbReference type="PIRSR" id="PIRSR039004-2"/>
    </source>
</evidence>
<dbReference type="InterPro" id="IPR006680">
    <property type="entry name" value="Amidohydro-rel"/>
</dbReference>
<name>A0A5C5GFP4_9RHOB</name>
<evidence type="ECO:0000313" key="6">
    <source>
        <dbReference type="Proteomes" id="UP000314011"/>
    </source>
</evidence>
<feature type="domain" description="Amidohydrolase-related" evidence="4">
    <location>
        <begin position="46"/>
        <end position="348"/>
    </location>
</feature>
<reference evidence="5 6" key="1">
    <citation type="submission" date="2019-06" db="EMBL/GenBank/DDBJ databases">
        <title>Genome of new Rhodobacteraceae sp. SM1903.</title>
        <authorList>
            <person name="Ren X."/>
        </authorList>
    </citation>
    <scope>NUCLEOTIDE SEQUENCE [LARGE SCALE GENOMIC DNA]</scope>
    <source>
        <strain evidence="5 6">SM1903</strain>
    </source>
</reference>
<dbReference type="RefSeq" id="WP_140194016.1">
    <property type="nucleotide sequence ID" value="NZ_CP065915.1"/>
</dbReference>
<sequence length="371" mass="39962">MSLKLTNFKTVAFDTTADTIFVDDEGKVAAGPIDGAQDLDLKGAWLSPGWSDLHVHVWHGGTDISIRASEAGRPTGVTSMADAGSAGEASFHGLREYVIEPQAETIKAFLNIGSIGLVACNRVPELQDWRSIDIDKTLEVIEANRDVICGIKVRASGVIVGSWGITPAKIAKRVAEMTNLPLMVHVGEPPPLIDEVFEILTPGDIVTHCFNGKPAGSIRDTQALFRMAQDLAERGILMDIGHGGASFNFRTARESIADGLRPFSISTDLHKHSMEKPVYDMATTMSKLLAVGLPFEDVMQASTNAPRSVLDLPGADGLTPGERADFTVFDLVESEIEVLDSQGNAMVMDKVFEPRGTVLGAEWQDAARRLP</sequence>
<organism evidence="5 6">
    <name type="scientific">Pelagovum pacificum</name>
    <dbReference type="NCBI Taxonomy" id="2588711"/>
    <lineage>
        <taxon>Bacteria</taxon>
        <taxon>Pseudomonadati</taxon>
        <taxon>Pseudomonadota</taxon>
        <taxon>Alphaproteobacteria</taxon>
        <taxon>Rhodobacterales</taxon>
        <taxon>Paracoccaceae</taxon>
        <taxon>Pelagovum</taxon>
    </lineage>
</organism>
<dbReference type="GO" id="GO:0046872">
    <property type="term" value="F:metal ion binding"/>
    <property type="evidence" value="ECO:0007669"/>
    <property type="project" value="UniProtKB-KW"/>
</dbReference>
<feature type="binding site" evidence="1">
    <location>
        <position position="56"/>
    </location>
    <ligand>
        <name>Zn(2+)</name>
        <dbReference type="ChEBI" id="CHEBI:29105"/>
        <label>1</label>
    </ligand>
</feature>
<dbReference type="OrthoDB" id="9815027at2"/>
<evidence type="ECO:0000259" key="4">
    <source>
        <dbReference type="Pfam" id="PF01979"/>
    </source>
</evidence>
<feature type="binding site" description="via carbamate group" evidence="1">
    <location>
        <position position="152"/>
    </location>
    <ligand>
        <name>Zn(2+)</name>
        <dbReference type="ChEBI" id="CHEBI:29105"/>
        <label>1</label>
    </ligand>
</feature>
<feature type="modified residue" description="N6-carboxylysine" evidence="2">
    <location>
        <position position="152"/>
    </location>
</feature>
<keyword evidence="6" id="KW-1185">Reference proteome</keyword>
<dbReference type="PANTHER" id="PTHR42717:SF1">
    <property type="entry name" value="IMIDAZOLONEPROPIONASE AND RELATED AMIDOHYDROLASES"/>
    <property type="match status" value="1"/>
</dbReference>
<dbReference type="InterPro" id="IPR032466">
    <property type="entry name" value="Metal_Hydrolase"/>
</dbReference>
<feature type="binding site" evidence="1">
    <location>
        <position position="268"/>
    </location>
    <ligand>
        <name>Zn(2+)</name>
        <dbReference type="ChEBI" id="CHEBI:29105"/>
        <label>1</label>
    </ligand>
</feature>
<feature type="binding site" evidence="1">
    <location>
        <position position="185"/>
    </location>
    <ligand>
        <name>Zn(2+)</name>
        <dbReference type="ChEBI" id="CHEBI:29105"/>
        <label>2</label>
    </ligand>
</feature>
<dbReference type="EMBL" id="VFFF01000001">
    <property type="protein sequence ID" value="TNY33330.1"/>
    <property type="molecule type" value="Genomic_DNA"/>
</dbReference>
<dbReference type="InterPro" id="IPR020043">
    <property type="entry name" value="Deacetylase_Atu3266-like"/>
</dbReference>
<dbReference type="Gene3D" id="2.30.40.10">
    <property type="entry name" value="Urease, subunit C, domain 1"/>
    <property type="match status" value="1"/>
</dbReference>
<feature type="binding site" evidence="1">
    <location>
        <position position="208"/>
    </location>
    <ligand>
        <name>Zn(2+)</name>
        <dbReference type="ChEBI" id="CHEBI:29105"/>
        <label>2</label>
    </ligand>
</feature>
<gene>
    <name evidence="5" type="ORF">FHY64_08680</name>
</gene>
<dbReference type="SUPFAM" id="SSF51338">
    <property type="entry name" value="Composite domain of metallo-dependent hydrolases"/>
    <property type="match status" value="1"/>
</dbReference>
<dbReference type="AlphaFoldDB" id="A0A5C5GFP4"/>
<dbReference type="Gene3D" id="3.20.20.140">
    <property type="entry name" value="Metal-dependent hydrolases"/>
    <property type="match status" value="1"/>
</dbReference>
<evidence type="ECO:0000313" key="5">
    <source>
        <dbReference type="EMBL" id="TNY33330.1"/>
    </source>
</evidence>
<feature type="binding site" description="via carbamate group" evidence="1">
    <location>
        <position position="152"/>
    </location>
    <ligand>
        <name>Zn(2+)</name>
        <dbReference type="ChEBI" id="CHEBI:29105"/>
        <label>2</label>
    </ligand>
</feature>
<dbReference type="GO" id="GO:0016810">
    <property type="term" value="F:hydrolase activity, acting on carbon-nitrogen (but not peptide) bonds"/>
    <property type="evidence" value="ECO:0007669"/>
    <property type="project" value="InterPro"/>
</dbReference>
<dbReference type="Proteomes" id="UP000314011">
    <property type="component" value="Unassembled WGS sequence"/>
</dbReference>
<keyword evidence="1" id="KW-0862">Zinc</keyword>
<dbReference type="Pfam" id="PF01979">
    <property type="entry name" value="Amidohydro_1"/>
    <property type="match status" value="1"/>
</dbReference>
<feature type="binding site" evidence="1">
    <location>
        <position position="54"/>
    </location>
    <ligand>
        <name>Zn(2+)</name>
        <dbReference type="ChEBI" id="CHEBI:29105"/>
        <label>1</label>
    </ligand>
</feature>
<evidence type="ECO:0000256" key="1">
    <source>
        <dbReference type="PIRSR" id="PIRSR039004-1"/>
    </source>
</evidence>
<dbReference type="SUPFAM" id="SSF51556">
    <property type="entry name" value="Metallo-dependent hydrolases"/>
    <property type="match status" value="1"/>
</dbReference>
<dbReference type="NCBIfam" id="NF006689">
    <property type="entry name" value="PRK09237.1"/>
    <property type="match status" value="1"/>
</dbReference>
<dbReference type="PIRSF" id="PIRSF039004">
    <property type="entry name" value="ADE_EF_0837"/>
    <property type="match status" value="1"/>
</dbReference>
<accession>A0A5C5GFP4</accession>
<comment type="caution">
    <text evidence="5">The sequence shown here is derived from an EMBL/GenBank/DDBJ whole genome shotgun (WGS) entry which is preliminary data.</text>
</comment>
<protein>
    <submittedName>
        <fullName evidence="5">Amidohydrolase/deacetylase family metallohydrolase</fullName>
    </submittedName>
</protein>
<evidence type="ECO:0000256" key="3">
    <source>
        <dbReference type="PIRSR" id="PIRSR039004-3"/>
    </source>
</evidence>